<name>A0ABQ3BTH3_9GAMM</name>
<evidence type="ECO:0008006" key="4">
    <source>
        <dbReference type="Google" id="ProtNLM"/>
    </source>
</evidence>
<dbReference type="Proteomes" id="UP000643403">
    <property type="component" value="Unassembled WGS sequence"/>
</dbReference>
<feature type="signal peptide" evidence="1">
    <location>
        <begin position="1"/>
        <end position="18"/>
    </location>
</feature>
<dbReference type="RefSeq" id="WP_189446498.1">
    <property type="nucleotide sequence ID" value="NZ_BMXY01000001.1"/>
</dbReference>
<reference evidence="3" key="1">
    <citation type="journal article" date="2019" name="Int. J. Syst. Evol. Microbiol.">
        <title>The Global Catalogue of Microorganisms (GCM) 10K type strain sequencing project: providing services to taxonomists for standard genome sequencing and annotation.</title>
        <authorList>
            <consortium name="The Broad Institute Genomics Platform"/>
            <consortium name="The Broad Institute Genome Sequencing Center for Infectious Disease"/>
            <person name="Wu L."/>
            <person name="Ma J."/>
        </authorList>
    </citation>
    <scope>NUCLEOTIDE SEQUENCE [LARGE SCALE GENOMIC DNA]</scope>
    <source>
        <strain evidence="3">KCTC 22558</strain>
    </source>
</reference>
<keyword evidence="1" id="KW-0732">Signal</keyword>
<protein>
    <recommendedName>
        <fullName evidence="4">TonB protein C-terminal</fullName>
    </recommendedName>
</protein>
<comment type="caution">
    <text evidence="2">The sequence shown here is derived from an EMBL/GenBank/DDBJ whole genome shotgun (WGS) entry which is preliminary data.</text>
</comment>
<proteinExistence type="predicted"/>
<gene>
    <name evidence="2" type="ORF">GCM10008101_02280</name>
</gene>
<feature type="chain" id="PRO_5046180456" description="TonB protein C-terminal" evidence="1">
    <location>
        <begin position="19"/>
        <end position="124"/>
    </location>
</feature>
<dbReference type="EMBL" id="BMXY01000001">
    <property type="protein sequence ID" value="GGZ52718.1"/>
    <property type="molecule type" value="Genomic_DNA"/>
</dbReference>
<sequence>MKPHALLLPLVLATQAHAADFATRVAAAKAATTKLEGFAYDTAMGPAIHHVLVPCVPKGTDPGRGGEFVLVANVDAAGRPSAIEARPDTPLARCFAKGFGGLRLQPPPKRPSPYPVLVEMQTRR</sequence>
<keyword evidence="3" id="KW-1185">Reference proteome</keyword>
<evidence type="ECO:0000313" key="3">
    <source>
        <dbReference type="Proteomes" id="UP000643403"/>
    </source>
</evidence>
<evidence type="ECO:0000256" key="1">
    <source>
        <dbReference type="SAM" id="SignalP"/>
    </source>
</evidence>
<accession>A0ABQ3BTH3</accession>
<evidence type="ECO:0000313" key="2">
    <source>
        <dbReference type="EMBL" id="GGZ52718.1"/>
    </source>
</evidence>
<organism evidence="2 3">
    <name type="scientific">Cognatilysobacter xinjiangensis</name>
    <dbReference type="NCBI Taxonomy" id="546892"/>
    <lineage>
        <taxon>Bacteria</taxon>
        <taxon>Pseudomonadati</taxon>
        <taxon>Pseudomonadota</taxon>
        <taxon>Gammaproteobacteria</taxon>
        <taxon>Lysobacterales</taxon>
        <taxon>Lysobacteraceae</taxon>
        <taxon>Cognatilysobacter</taxon>
    </lineage>
</organism>